<keyword evidence="1" id="KW-1133">Transmembrane helix</keyword>
<evidence type="ECO:0000313" key="2">
    <source>
        <dbReference type="EMBL" id="MFD2068406.1"/>
    </source>
</evidence>
<sequence>MENRKNIAVVVATLVWLAVLCFSVFYKAQQLAVAPVYTTATSEEHLEQEYNSFATAWSEEVTEHGSATNTISYSLSTVLLACGFVLCFYERDAKKVLRSAVSLSSISLCCKILPNGP</sequence>
<feature type="transmembrane region" description="Helical" evidence="1">
    <location>
        <begin position="7"/>
        <end position="26"/>
    </location>
</feature>
<proteinExistence type="predicted"/>
<evidence type="ECO:0000256" key="1">
    <source>
        <dbReference type="SAM" id="Phobius"/>
    </source>
</evidence>
<dbReference type="EMBL" id="JBHUHV010000053">
    <property type="protein sequence ID" value="MFD2068406.1"/>
    <property type="molecule type" value="Genomic_DNA"/>
</dbReference>
<organism evidence="2 3">
    <name type="scientific">Pontibacter silvestris</name>
    <dbReference type="NCBI Taxonomy" id="2305183"/>
    <lineage>
        <taxon>Bacteria</taxon>
        <taxon>Pseudomonadati</taxon>
        <taxon>Bacteroidota</taxon>
        <taxon>Cytophagia</taxon>
        <taxon>Cytophagales</taxon>
        <taxon>Hymenobacteraceae</taxon>
        <taxon>Pontibacter</taxon>
    </lineage>
</organism>
<dbReference type="Proteomes" id="UP001597369">
    <property type="component" value="Unassembled WGS sequence"/>
</dbReference>
<reference evidence="3" key="1">
    <citation type="journal article" date="2019" name="Int. J. Syst. Evol. Microbiol.">
        <title>The Global Catalogue of Microorganisms (GCM) 10K type strain sequencing project: providing services to taxonomists for standard genome sequencing and annotation.</title>
        <authorList>
            <consortium name="The Broad Institute Genomics Platform"/>
            <consortium name="The Broad Institute Genome Sequencing Center for Infectious Disease"/>
            <person name="Wu L."/>
            <person name="Ma J."/>
        </authorList>
    </citation>
    <scope>NUCLEOTIDE SEQUENCE [LARGE SCALE GENOMIC DNA]</scope>
    <source>
        <strain evidence="3">JCM 16545</strain>
    </source>
</reference>
<name>A0ABW4X207_9BACT</name>
<keyword evidence="1" id="KW-0812">Transmembrane</keyword>
<dbReference type="RefSeq" id="WP_229959421.1">
    <property type="nucleotide sequence ID" value="NZ_JAJJWI010000005.1"/>
</dbReference>
<feature type="transmembrane region" description="Helical" evidence="1">
    <location>
        <begin position="71"/>
        <end position="89"/>
    </location>
</feature>
<gene>
    <name evidence="2" type="ORF">ACFSKU_16065</name>
</gene>
<evidence type="ECO:0000313" key="3">
    <source>
        <dbReference type="Proteomes" id="UP001597369"/>
    </source>
</evidence>
<keyword evidence="1" id="KW-0472">Membrane</keyword>
<protein>
    <submittedName>
        <fullName evidence="2">Uncharacterized protein</fullName>
    </submittedName>
</protein>
<comment type="caution">
    <text evidence="2">The sequence shown here is derived from an EMBL/GenBank/DDBJ whole genome shotgun (WGS) entry which is preliminary data.</text>
</comment>
<keyword evidence="3" id="KW-1185">Reference proteome</keyword>
<accession>A0ABW4X207</accession>